<protein>
    <recommendedName>
        <fullName evidence="3">DUF8176 domain-containing protein</fullName>
    </recommendedName>
</protein>
<comment type="caution">
    <text evidence="4">The sequence shown here is derived from an EMBL/GenBank/DDBJ whole genome shotgun (WGS) entry which is preliminary data.</text>
</comment>
<name>A0A366DAP3_9NOCA</name>
<feature type="domain" description="DUF8176" evidence="3">
    <location>
        <begin position="101"/>
        <end position="219"/>
    </location>
</feature>
<accession>A0A366DAP3</accession>
<sequence length="223" mass="23414">MASDTFELGDRGRARRSGPRRIRPGSSVPMWPGMIEPQPGQPLRKQARRRPPRGPRRPWLVGGATVVASLAAVAVVLVYAAAGAGPKQSATVGDPVLGGGPGCEPTRTEQMVRGNGTGSRDSGPDVVLAFQYAYYVTRSGADARAVTTSDASVSSEAVIDAGIASVPPGTDHCVLILPLPDGRFDVVITESRADEPARTYRQVVSVTEAGDGFRITKIARPDL</sequence>
<evidence type="ECO:0000313" key="5">
    <source>
        <dbReference type="Proteomes" id="UP000252586"/>
    </source>
</evidence>
<organism evidence="4 5">
    <name type="scientific">Nocardia puris</name>
    <dbReference type="NCBI Taxonomy" id="208602"/>
    <lineage>
        <taxon>Bacteria</taxon>
        <taxon>Bacillati</taxon>
        <taxon>Actinomycetota</taxon>
        <taxon>Actinomycetes</taxon>
        <taxon>Mycobacteriales</taxon>
        <taxon>Nocardiaceae</taxon>
        <taxon>Nocardia</taxon>
    </lineage>
</organism>
<dbReference type="EMBL" id="QNRE01000013">
    <property type="protein sequence ID" value="RBO86599.1"/>
    <property type="molecule type" value="Genomic_DNA"/>
</dbReference>
<feature type="region of interest" description="Disordered" evidence="1">
    <location>
        <begin position="89"/>
        <end position="120"/>
    </location>
</feature>
<feature type="compositionally biased region" description="Basic residues" evidence="1">
    <location>
        <begin position="13"/>
        <end position="23"/>
    </location>
</feature>
<evidence type="ECO:0000259" key="3">
    <source>
        <dbReference type="Pfam" id="PF26527"/>
    </source>
</evidence>
<gene>
    <name evidence="4" type="ORF">DFR74_113142</name>
</gene>
<evidence type="ECO:0000256" key="1">
    <source>
        <dbReference type="SAM" id="MobiDB-lite"/>
    </source>
</evidence>
<feature type="region of interest" description="Disordered" evidence="1">
    <location>
        <begin position="1"/>
        <end position="59"/>
    </location>
</feature>
<dbReference type="AlphaFoldDB" id="A0A366DAP3"/>
<evidence type="ECO:0000256" key="2">
    <source>
        <dbReference type="SAM" id="Phobius"/>
    </source>
</evidence>
<dbReference type="InterPro" id="IPR058489">
    <property type="entry name" value="DUF8176"/>
</dbReference>
<proteinExistence type="predicted"/>
<keyword evidence="2" id="KW-1133">Transmembrane helix</keyword>
<keyword evidence="2" id="KW-0812">Transmembrane</keyword>
<evidence type="ECO:0000313" key="4">
    <source>
        <dbReference type="EMBL" id="RBO86599.1"/>
    </source>
</evidence>
<feature type="transmembrane region" description="Helical" evidence="2">
    <location>
        <begin position="59"/>
        <end position="82"/>
    </location>
</feature>
<keyword evidence="2" id="KW-0472">Membrane</keyword>
<dbReference type="Proteomes" id="UP000252586">
    <property type="component" value="Unassembled WGS sequence"/>
</dbReference>
<dbReference type="Pfam" id="PF26527">
    <property type="entry name" value="DUF8176"/>
    <property type="match status" value="1"/>
</dbReference>
<feature type="compositionally biased region" description="Basic residues" evidence="1">
    <location>
        <begin position="45"/>
        <end position="56"/>
    </location>
</feature>
<dbReference type="RefSeq" id="WP_228791176.1">
    <property type="nucleotide sequence ID" value="NZ_CP107943.1"/>
</dbReference>
<reference evidence="4 5" key="1">
    <citation type="submission" date="2018-06" db="EMBL/GenBank/DDBJ databases">
        <title>Genomic Encyclopedia of Type Strains, Phase IV (KMG-IV): sequencing the most valuable type-strain genomes for metagenomic binning, comparative biology and taxonomic classification.</title>
        <authorList>
            <person name="Goeker M."/>
        </authorList>
    </citation>
    <scope>NUCLEOTIDE SEQUENCE [LARGE SCALE GENOMIC DNA]</scope>
    <source>
        <strain evidence="4 5">DSM 44599</strain>
    </source>
</reference>
<keyword evidence="5" id="KW-1185">Reference proteome</keyword>